<keyword evidence="9" id="KW-1185">Reference proteome</keyword>
<dbReference type="EMBL" id="JADXDR010000145">
    <property type="protein sequence ID" value="KAI7837690.1"/>
    <property type="molecule type" value="Genomic_DNA"/>
</dbReference>
<dbReference type="AlphaFoldDB" id="A0AAD5DLB1"/>
<accession>A0AAD5DLB1</accession>
<comment type="caution">
    <text evidence="8">The sequence shown here is derived from an EMBL/GenBank/DDBJ whole genome shotgun (WGS) entry which is preliminary data.</text>
</comment>
<keyword evidence="4 6" id="KW-0720">Serine protease</keyword>
<protein>
    <recommendedName>
        <fullName evidence="7">Peptidase S8/S53 domain-containing protein</fullName>
    </recommendedName>
</protein>
<dbReference type="InterPro" id="IPR050131">
    <property type="entry name" value="Peptidase_S8_subtilisin-like"/>
</dbReference>
<name>A0AAD5DLB1_9CHLO</name>
<dbReference type="PANTHER" id="PTHR43806:SF11">
    <property type="entry name" value="CEREVISIN-RELATED"/>
    <property type="match status" value="1"/>
</dbReference>
<dbReference type="InterPro" id="IPR015500">
    <property type="entry name" value="Peptidase_S8_subtilisin-rel"/>
</dbReference>
<gene>
    <name evidence="8" type="ORF">COHA_008483</name>
</gene>
<dbReference type="SUPFAM" id="SSF52743">
    <property type="entry name" value="Subtilisin-like"/>
    <property type="match status" value="1"/>
</dbReference>
<reference evidence="8" key="1">
    <citation type="submission" date="2020-11" db="EMBL/GenBank/DDBJ databases">
        <title>Chlorella ohadii genome sequencing and assembly.</title>
        <authorList>
            <person name="Murik O."/>
            <person name="Treves H."/>
            <person name="Kedem I."/>
            <person name="Shotland Y."/>
            <person name="Kaplan A."/>
        </authorList>
    </citation>
    <scope>NUCLEOTIDE SEQUENCE</scope>
    <source>
        <strain evidence="8">1</strain>
    </source>
</reference>
<evidence type="ECO:0000256" key="4">
    <source>
        <dbReference type="ARBA" id="ARBA00022825"/>
    </source>
</evidence>
<comment type="caution">
    <text evidence="5">Lacks conserved residue(s) required for the propagation of feature annotation.</text>
</comment>
<organism evidence="8 9">
    <name type="scientific">Chlorella ohadii</name>
    <dbReference type="NCBI Taxonomy" id="2649997"/>
    <lineage>
        <taxon>Eukaryota</taxon>
        <taxon>Viridiplantae</taxon>
        <taxon>Chlorophyta</taxon>
        <taxon>core chlorophytes</taxon>
        <taxon>Trebouxiophyceae</taxon>
        <taxon>Chlorellales</taxon>
        <taxon>Chlorellaceae</taxon>
        <taxon>Chlorella clade</taxon>
        <taxon>Chlorella</taxon>
    </lineage>
</organism>
<feature type="domain" description="Peptidase S8/S53" evidence="7">
    <location>
        <begin position="104"/>
        <end position="194"/>
    </location>
</feature>
<dbReference type="PRINTS" id="PR00723">
    <property type="entry name" value="SUBTILISIN"/>
</dbReference>
<dbReference type="GO" id="GO:0004252">
    <property type="term" value="F:serine-type endopeptidase activity"/>
    <property type="evidence" value="ECO:0007669"/>
    <property type="project" value="InterPro"/>
</dbReference>
<dbReference type="PROSITE" id="PS00138">
    <property type="entry name" value="SUBTILASE_SER"/>
    <property type="match status" value="1"/>
</dbReference>
<feature type="domain" description="Peptidase S8/S53" evidence="7">
    <location>
        <begin position="201"/>
        <end position="322"/>
    </location>
</feature>
<dbReference type="Proteomes" id="UP001205105">
    <property type="component" value="Unassembled WGS sequence"/>
</dbReference>
<dbReference type="PANTHER" id="PTHR43806">
    <property type="entry name" value="PEPTIDASE S8"/>
    <property type="match status" value="1"/>
</dbReference>
<dbReference type="InterPro" id="IPR000209">
    <property type="entry name" value="Peptidase_S8/S53_dom"/>
</dbReference>
<evidence type="ECO:0000256" key="5">
    <source>
        <dbReference type="PROSITE-ProRule" id="PRU01240"/>
    </source>
</evidence>
<dbReference type="Pfam" id="PF00082">
    <property type="entry name" value="Peptidase_S8"/>
    <property type="match status" value="2"/>
</dbReference>
<evidence type="ECO:0000256" key="6">
    <source>
        <dbReference type="RuleBase" id="RU003355"/>
    </source>
</evidence>
<proteinExistence type="inferred from homology"/>
<keyword evidence="2 6" id="KW-0645">Protease</keyword>
<dbReference type="InterPro" id="IPR023828">
    <property type="entry name" value="Peptidase_S8_Ser-AS"/>
</dbReference>
<dbReference type="GO" id="GO:0005615">
    <property type="term" value="C:extracellular space"/>
    <property type="evidence" value="ECO:0007669"/>
    <property type="project" value="TreeGrafter"/>
</dbReference>
<evidence type="ECO:0000313" key="8">
    <source>
        <dbReference type="EMBL" id="KAI7837690.1"/>
    </source>
</evidence>
<evidence type="ECO:0000259" key="7">
    <source>
        <dbReference type="Pfam" id="PF00082"/>
    </source>
</evidence>
<dbReference type="GO" id="GO:0006508">
    <property type="term" value="P:proteolysis"/>
    <property type="evidence" value="ECO:0007669"/>
    <property type="project" value="UniProtKB-KW"/>
</dbReference>
<dbReference type="PROSITE" id="PS51892">
    <property type="entry name" value="SUBTILASE"/>
    <property type="match status" value="1"/>
</dbReference>
<dbReference type="Gene3D" id="2.60.120.380">
    <property type="match status" value="1"/>
</dbReference>
<dbReference type="CDD" id="cd04077">
    <property type="entry name" value="Peptidases_S8_PCSK9_ProteinaseK_like"/>
    <property type="match status" value="1"/>
</dbReference>
<dbReference type="Gene3D" id="3.40.50.200">
    <property type="entry name" value="Peptidase S8/S53 domain"/>
    <property type="match status" value="2"/>
</dbReference>
<dbReference type="InterPro" id="IPR023827">
    <property type="entry name" value="Peptidase_S8_Asp-AS"/>
</dbReference>
<evidence type="ECO:0000313" key="9">
    <source>
        <dbReference type="Proteomes" id="UP001205105"/>
    </source>
</evidence>
<comment type="similarity">
    <text evidence="1 5 6">Belongs to the peptidase S8 family.</text>
</comment>
<keyword evidence="3 6" id="KW-0378">Hydrolase</keyword>
<evidence type="ECO:0000256" key="2">
    <source>
        <dbReference type="ARBA" id="ARBA00022670"/>
    </source>
</evidence>
<evidence type="ECO:0000256" key="1">
    <source>
        <dbReference type="ARBA" id="ARBA00011073"/>
    </source>
</evidence>
<dbReference type="PROSITE" id="PS00136">
    <property type="entry name" value="SUBTILASE_ASP"/>
    <property type="match status" value="1"/>
</dbReference>
<dbReference type="InterPro" id="IPR036852">
    <property type="entry name" value="Peptidase_S8/S53_dom_sf"/>
</dbReference>
<evidence type="ECO:0000256" key="3">
    <source>
        <dbReference type="ARBA" id="ARBA00022801"/>
    </source>
</evidence>
<dbReference type="InterPro" id="IPR034193">
    <property type="entry name" value="PCSK9_ProteinaseK-like"/>
</dbReference>
<sequence>MRHPPAAAAPTCPYPAASLIAGSLSRDDVAALREAFGAAIERIERDSVLSITGHAEPDGGGRARRSAAARRRKLPEQAGPTWTLDRIDQSKLPLDHLYHYDSMGTGVNVYVLDTGIRFTHQEFKTQARPGACAAARPMLLDGRTVRARHGYSVFGDDDSNDCNGHGTHTAATVGGLTYGVAKNVTLWAVRAMNCDGDAKVSSILEVVAAGNSYESACLMSPASSPWVISVAASDDQDRRWGQSNWGPCVDVHAPGVQVLSAVSTSDTAIQNKTGTSMATPHVTGVVALYLERHPGASPAEVRQKLNSAAIPDAISDDPDGWGTWNPTARPQSVDISITPNRLLHSTLAAQALLSPGMLTVNNTDAASVSLTLTSQPSADVTISITAPTAGWANGSLAAVSPGALTITPAAWNSSQTVQLQPSDAFTDGPYYVTLQFQSADPRFNSALQTLRVVDSRPLTGDSAASPRWITSLPFSDSDVTSRFTDKYPGGGDGSGGSPDVVYAYTPKSDVAVEVSTCGSLFDTRLYVFDDPANPQNYVGNDDDPSCTSNGKASRLSTTFQAGVTYYIVVDGYSGGDWLDSQGQYSLTITPSATDAR</sequence>